<dbReference type="InterPro" id="IPR033124">
    <property type="entry name" value="Ser_caboxypep_his_AS"/>
</dbReference>
<dbReference type="EC" id="3.4.16.-" evidence="11"/>
<keyword evidence="7 11" id="KW-0378">Hydrolase</keyword>
<keyword evidence="9" id="KW-0325">Glycoprotein</keyword>
<dbReference type="PANTHER" id="PTHR11802">
    <property type="entry name" value="SERINE PROTEASE FAMILY S10 SERINE CARBOXYPEPTIDASE"/>
    <property type="match status" value="1"/>
</dbReference>
<dbReference type="Gene3D" id="3.40.50.11320">
    <property type="match status" value="1"/>
</dbReference>
<dbReference type="GO" id="GO:0006508">
    <property type="term" value="P:proteolysis"/>
    <property type="evidence" value="ECO:0007669"/>
    <property type="project" value="UniProtKB-KW"/>
</dbReference>
<dbReference type="GO" id="GO:0004185">
    <property type="term" value="F:serine-type carboxypeptidase activity"/>
    <property type="evidence" value="ECO:0007669"/>
    <property type="project" value="UniProtKB-UniRule"/>
</dbReference>
<evidence type="ECO:0000256" key="5">
    <source>
        <dbReference type="ARBA" id="ARBA00022670"/>
    </source>
</evidence>
<evidence type="ECO:0000256" key="7">
    <source>
        <dbReference type="ARBA" id="ARBA00022801"/>
    </source>
</evidence>
<name>A0A067KIV2_JATCU</name>
<evidence type="ECO:0000256" key="11">
    <source>
        <dbReference type="RuleBase" id="RU361156"/>
    </source>
</evidence>
<dbReference type="GO" id="GO:0005576">
    <property type="term" value="C:extracellular region"/>
    <property type="evidence" value="ECO:0007669"/>
    <property type="project" value="UniProtKB-SubCell"/>
</dbReference>
<comment type="subcellular location">
    <subcellularLocation>
        <location evidence="1">Secreted</location>
    </subcellularLocation>
</comment>
<organism evidence="12 13">
    <name type="scientific">Jatropha curcas</name>
    <name type="common">Barbados nut</name>
    <dbReference type="NCBI Taxonomy" id="180498"/>
    <lineage>
        <taxon>Eukaryota</taxon>
        <taxon>Viridiplantae</taxon>
        <taxon>Streptophyta</taxon>
        <taxon>Embryophyta</taxon>
        <taxon>Tracheophyta</taxon>
        <taxon>Spermatophyta</taxon>
        <taxon>Magnoliopsida</taxon>
        <taxon>eudicotyledons</taxon>
        <taxon>Gunneridae</taxon>
        <taxon>Pentapetalae</taxon>
        <taxon>rosids</taxon>
        <taxon>fabids</taxon>
        <taxon>Malpighiales</taxon>
        <taxon>Euphorbiaceae</taxon>
        <taxon>Crotonoideae</taxon>
        <taxon>Jatropheae</taxon>
        <taxon>Jatropha</taxon>
    </lineage>
</organism>
<evidence type="ECO:0000313" key="12">
    <source>
        <dbReference type="EMBL" id="KDP31724.1"/>
    </source>
</evidence>
<keyword evidence="3" id="KW-0964">Secreted</keyword>
<keyword evidence="5 11" id="KW-0645">Protease</keyword>
<dbReference type="Proteomes" id="UP000027138">
    <property type="component" value="Unassembled WGS sequence"/>
</dbReference>
<keyword evidence="4 11" id="KW-0121">Carboxypeptidase</keyword>
<dbReference type="SUPFAM" id="SSF53474">
    <property type="entry name" value="alpha/beta-Hydrolases"/>
    <property type="match status" value="1"/>
</dbReference>
<evidence type="ECO:0000256" key="8">
    <source>
        <dbReference type="ARBA" id="ARBA00023157"/>
    </source>
</evidence>
<dbReference type="AlphaFoldDB" id="A0A067KIV2"/>
<comment type="similarity">
    <text evidence="2 11">Belongs to the peptidase S10 family.</text>
</comment>
<keyword evidence="6" id="KW-0732">Signal</keyword>
<proteinExistence type="inferred from homology"/>
<dbReference type="FunFam" id="3.40.50.1820:FF:000030">
    <property type="entry name" value="Carboxypeptidase"/>
    <property type="match status" value="1"/>
</dbReference>
<dbReference type="EMBL" id="KK914597">
    <property type="protein sequence ID" value="KDP31724.1"/>
    <property type="molecule type" value="Genomic_DNA"/>
</dbReference>
<dbReference type="MEROPS" id="S10.A41"/>
<dbReference type="PANTHER" id="PTHR11802:SF132">
    <property type="entry name" value="SERINE CARBOXYPEPTIDASE-LIKE 36-RELATED"/>
    <property type="match status" value="1"/>
</dbReference>
<evidence type="ECO:0000256" key="6">
    <source>
        <dbReference type="ARBA" id="ARBA00022729"/>
    </source>
</evidence>
<dbReference type="Gene3D" id="6.10.250.940">
    <property type="match status" value="1"/>
</dbReference>
<dbReference type="FunFam" id="3.40.50.11320:FF:000001">
    <property type="entry name" value="Carboxypeptidase"/>
    <property type="match status" value="1"/>
</dbReference>
<evidence type="ECO:0000256" key="1">
    <source>
        <dbReference type="ARBA" id="ARBA00004613"/>
    </source>
</evidence>
<dbReference type="OrthoDB" id="443318at2759"/>
<dbReference type="PROSITE" id="PS00131">
    <property type="entry name" value="CARBOXYPEPT_SER_SER"/>
    <property type="match status" value="1"/>
</dbReference>
<evidence type="ECO:0000256" key="9">
    <source>
        <dbReference type="ARBA" id="ARBA00023180"/>
    </source>
</evidence>
<gene>
    <name evidence="12" type="ORF">JCGZ_14937</name>
</gene>
<dbReference type="Pfam" id="PF00450">
    <property type="entry name" value="Peptidase_S10"/>
    <property type="match status" value="2"/>
</dbReference>
<reference evidence="12 13" key="1">
    <citation type="journal article" date="2014" name="PLoS ONE">
        <title>Global Analysis of Gene Expression Profiles in Physic Nut (Jatropha curcas L.) Seedlings Exposed to Salt Stress.</title>
        <authorList>
            <person name="Zhang L."/>
            <person name="Zhang C."/>
            <person name="Wu P."/>
            <person name="Chen Y."/>
            <person name="Li M."/>
            <person name="Jiang H."/>
            <person name="Wu G."/>
        </authorList>
    </citation>
    <scope>NUCLEOTIDE SEQUENCE [LARGE SCALE GENOMIC DNA]</scope>
    <source>
        <strain evidence="13">cv. GZQX0401</strain>
        <tissue evidence="12">Young leaves</tissue>
    </source>
</reference>
<sequence length="414" mass="46198">MDTGLFKTIDSTSTIIIQEDGEAKEKDRIKRLPGQPQVEFSQYGGYVTVDKLAGRAFYYYFAEANEYSKKSLPLLLWLNGGPGCSSLAYGLMQELGPFRVYSDGNTLYKNKFSWNNAANVLFLESPAGVGFSYSNRTSDYSNCGDKTTAADNYLFLVKWLERFPEYKDRDFYIAGESYGGHYVPQLANTILYHNKKANRTIINLKGIAIGNAVINDETDYTGIAATDKADNDALFLDIYNIYAPLCFGGNLTTHPKRASVTNFDPCSEYYVYGYFNRADVQEAMHANITKLDHDWDLCSDVIIGWTDSPSSIIPLLQEILGDGLRILVYSGDVDGRVPVTSTQFSLAKLKLPILTEWHPWYLNGEVSGYTEVYRGDLTFATVRGAGHEVPAYQPARALSLIQHFLAGKPLPKSS</sequence>
<dbReference type="PROSITE" id="PS00560">
    <property type="entry name" value="CARBOXYPEPT_SER_HIS"/>
    <property type="match status" value="1"/>
</dbReference>
<dbReference type="Gene3D" id="3.40.50.1820">
    <property type="entry name" value="alpha/beta hydrolase"/>
    <property type="match status" value="1"/>
</dbReference>
<dbReference type="InterPro" id="IPR029058">
    <property type="entry name" value="AB_hydrolase_fold"/>
</dbReference>
<dbReference type="InterPro" id="IPR018202">
    <property type="entry name" value="Ser_caboxypep_ser_AS"/>
</dbReference>
<evidence type="ECO:0000256" key="4">
    <source>
        <dbReference type="ARBA" id="ARBA00022645"/>
    </source>
</evidence>
<keyword evidence="13" id="KW-1185">Reference proteome</keyword>
<dbReference type="GO" id="GO:0005773">
    <property type="term" value="C:vacuole"/>
    <property type="evidence" value="ECO:0007669"/>
    <property type="project" value="TreeGrafter"/>
</dbReference>
<dbReference type="PRINTS" id="PR00724">
    <property type="entry name" value="CRBOXYPTASEC"/>
</dbReference>
<evidence type="ECO:0000256" key="2">
    <source>
        <dbReference type="ARBA" id="ARBA00009431"/>
    </source>
</evidence>
<dbReference type="InterPro" id="IPR001563">
    <property type="entry name" value="Peptidase_S10"/>
</dbReference>
<keyword evidence="8" id="KW-1015">Disulfide bond</keyword>
<comment type="function">
    <text evidence="10">Probable carboxypeptidase.</text>
</comment>
<protein>
    <recommendedName>
        <fullName evidence="11">Carboxypeptidase</fullName>
        <ecNumber evidence="11">3.4.16.-</ecNumber>
    </recommendedName>
</protein>
<evidence type="ECO:0000256" key="3">
    <source>
        <dbReference type="ARBA" id="ARBA00022525"/>
    </source>
</evidence>
<accession>A0A067KIV2</accession>
<evidence type="ECO:0000256" key="10">
    <source>
        <dbReference type="ARBA" id="ARBA00037399"/>
    </source>
</evidence>
<evidence type="ECO:0000313" key="13">
    <source>
        <dbReference type="Proteomes" id="UP000027138"/>
    </source>
</evidence>